<evidence type="ECO:0000259" key="1">
    <source>
        <dbReference type="Pfam" id="PF04601"/>
    </source>
</evidence>
<name>M8BUL6_AEGTA</name>
<dbReference type="PANTHER" id="PTHR31205:SF95">
    <property type="entry name" value="DUF569 DOMAIN-CONTAINING PROTEIN"/>
    <property type="match status" value="1"/>
</dbReference>
<dbReference type="Gene3D" id="2.80.10.50">
    <property type="match status" value="1"/>
</dbReference>
<accession>M8BUL6</accession>
<dbReference type="Pfam" id="PF22932">
    <property type="entry name" value="Ubiq_DUF_assoc"/>
    <property type="match status" value="1"/>
</dbReference>
<proteinExistence type="predicted"/>
<evidence type="ECO:0000259" key="2">
    <source>
        <dbReference type="Pfam" id="PF22932"/>
    </source>
</evidence>
<dbReference type="PANTHER" id="PTHR31205">
    <property type="entry name" value="ACTIN CROSS-LINKING PROTEIN (DUF569)"/>
    <property type="match status" value="1"/>
</dbReference>
<dbReference type="InterPro" id="IPR007679">
    <property type="entry name" value="DUF569"/>
</dbReference>
<evidence type="ECO:0000313" key="3">
    <source>
        <dbReference type="EnsemblPlants" id="EMT10499"/>
    </source>
</evidence>
<feature type="domain" description="DUF569" evidence="2">
    <location>
        <begin position="228"/>
        <end position="306"/>
    </location>
</feature>
<dbReference type="EnsemblPlants" id="EMT10499">
    <property type="protein sequence ID" value="EMT10499"/>
    <property type="gene ID" value="F775_18103"/>
</dbReference>
<dbReference type="Pfam" id="PF04601">
    <property type="entry name" value="DUF569"/>
    <property type="match status" value="1"/>
</dbReference>
<protein>
    <submittedName>
        <fullName evidence="3">Uncharacterized protein</fullName>
    </submittedName>
</protein>
<sequence>MDQFQDGEHVRLRSRVHGTYLHADEDGHGVSLPRRGASMNGVWSVHIYHRDGPQLLLYSAAYGRYLAATDARATPGHRGFRAVQCDYDRRHMEAIKWHAVWAESENYVVLRDVAGRCLRANKRYLSRNNGCDYDRRHMEAIKWHAVWAESENYVVLRDVAGRCLRANKRYLSRNNGVSVDDIDDINNVSTMMHLHWFVELIPARDGIPPLPRPIWHPFPGIVTAVLPSRMILYVREGADGSRITRGSFKFSGRSVFRLRKKLVRRLRAIMDVSKLVVCVEAGAFGRLTPLVVDLPRSRHNLHIVVIEAGTPVRTNLPV</sequence>
<dbReference type="AlphaFoldDB" id="M8BUL6"/>
<dbReference type="SUPFAM" id="SSF50405">
    <property type="entry name" value="Actin-crosslinking proteins"/>
    <property type="match status" value="1"/>
</dbReference>
<dbReference type="InterPro" id="IPR054726">
    <property type="entry name" value="Ubiq_DUF569-assoc"/>
</dbReference>
<dbReference type="InterPro" id="IPR008999">
    <property type="entry name" value="Actin-crosslinking"/>
</dbReference>
<reference evidence="3" key="1">
    <citation type="submission" date="2015-06" db="UniProtKB">
        <authorList>
            <consortium name="EnsemblPlants"/>
        </authorList>
    </citation>
    <scope>IDENTIFICATION</scope>
</reference>
<dbReference type="CDD" id="cd23340">
    <property type="entry name" value="beta-trefoil_FSCN_ACP-like"/>
    <property type="match status" value="1"/>
</dbReference>
<feature type="domain" description="DUF569" evidence="1">
    <location>
        <begin position="1"/>
        <end position="147"/>
    </location>
</feature>
<organism evidence="3">
    <name type="scientific">Aegilops tauschii</name>
    <name type="common">Tausch's goatgrass</name>
    <name type="synonym">Aegilops squarrosa</name>
    <dbReference type="NCBI Taxonomy" id="37682"/>
    <lineage>
        <taxon>Eukaryota</taxon>
        <taxon>Viridiplantae</taxon>
        <taxon>Streptophyta</taxon>
        <taxon>Embryophyta</taxon>
        <taxon>Tracheophyta</taxon>
        <taxon>Spermatophyta</taxon>
        <taxon>Magnoliopsida</taxon>
        <taxon>Liliopsida</taxon>
        <taxon>Poales</taxon>
        <taxon>Poaceae</taxon>
        <taxon>BOP clade</taxon>
        <taxon>Pooideae</taxon>
        <taxon>Triticodae</taxon>
        <taxon>Triticeae</taxon>
        <taxon>Triticinae</taxon>
        <taxon>Aegilops</taxon>
    </lineage>
</organism>